<reference evidence="5 6" key="1">
    <citation type="submission" date="2024-03" db="EMBL/GenBank/DDBJ databases">
        <title>Mouse gut bacterial collection (mGBC) of GemPharmatech.</title>
        <authorList>
            <person name="He Y."/>
            <person name="Dong L."/>
            <person name="Wu D."/>
            <person name="Gao X."/>
            <person name="Lin Z."/>
        </authorList>
    </citation>
    <scope>NUCLEOTIDE SEQUENCE [LARGE SCALE GENOMIC DNA]</scope>
    <source>
        <strain evidence="5 6">15-30</strain>
    </source>
</reference>
<organism evidence="5 6">
    <name type="scientific">Ligilactobacillus faecis</name>
    <dbReference type="NCBI Taxonomy" id="762833"/>
    <lineage>
        <taxon>Bacteria</taxon>
        <taxon>Bacillati</taxon>
        <taxon>Bacillota</taxon>
        <taxon>Bacilli</taxon>
        <taxon>Lactobacillales</taxon>
        <taxon>Lactobacillaceae</taxon>
        <taxon>Ligilactobacillus</taxon>
    </lineage>
</organism>
<proteinExistence type="predicted"/>
<keyword evidence="1" id="KW-0805">Transcription regulation</keyword>
<evidence type="ECO:0000256" key="1">
    <source>
        <dbReference type="ARBA" id="ARBA00023015"/>
    </source>
</evidence>
<dbReference type="InterPro" id="IPR036390">
    <property type="entry name" value="WH_DNA-bd_sf"/>
</dbReference>
<keyword evidence="6" id="KW-1185">Reference proteome</keyword>
<keyword evidence="2" id="KW-0238">DNA-binding</keyword>
<accession>A0ABV4DRC5</accession>
<dbReference type="InterPro" id="IPR050679">
    <property type="entry name" value="Bact_HTH_transcr_reg"/>
</dbReference>
<evidence type="ECO:0000313" key="6">
    <source>
        <dbReference type="Proteomes" id="UP001565236"/>
    </source>
</evidence>
<dbReference type="PRINTS" id="PR00035">
    <property type="entry name" value="HTHGNTR"/>
</dbReference>
<sequence>MRPTAELIYKQIIADLKKRIFEQEFPDMKLPDERTLSSTYNVSRSSIKRALNRMANDGIIFKKRGSGTFINPLYLKNESVFNYEESSNLGVTDNFKMNGKRSQIKVLSFEVERPSSELQRDLFLEPEDFVYKIVRLRLFEDKPFMIETGYIPIKIVPKLTEQIIKGSIFNYMQDKYKQSVTRSFLSVFAEPSTKEDQELLLLKENEPTGIMEGVFFLDNGTPFEYSHMRFHYKYLKFNTFVSVSQ</sequence>
<evidence type="ECO:0000256" key="3">
    <source>
        <dbReference type="ARBA" id="ARBA00023163"/>
    </source>
</evidence>
<dbReference type="SUPFAM" id="SSF64288">
    <property type="entry name" value="Chorismate lyase-like"/>
    <property type="match status" value="1"/>
</dbReference>
<dbReference type="InterPro" id="IPR028978">
    <property type="entry name" value="Chorismate_lyase_/UTRA_dom_sf"/>
</dbReference>
<gene>
    <name evidence="5" type="ORF">AALT52_05350</name>
</gene>
<dbReference type="InterPro" id="IPR000524">
    <property type="entry name" value="Tscrpt_reg_HTH_GntR"/>
</dbReference>
<comment type="caution">
    <text evidence="5">The sequence shown here is derived from an EMBL/GenBank/DDBJ whole genome shotgun (WGS) entry which is preliminary data.</text>
</comment>
<dbReference type="Proteomes" id="UP001565236">
    <property type="component" value="Unassembled WGS sequence"/>
</dbReference>
<dbReference type="Pfam" id="PF07702">
    <property type="entry name" value="UTRA"/>
    <property type="match status" value="1"/>
</dbReference>
<dbReference type="Gene3D" id="3.40.1410.10">
    <property type="entry name" value="Chorismate lyase-like"/>
    <property type="match status" value="1"/>
</dbReference>
<dbReference type="SMART" id="SM00866">
    <property type="entry name" value="UTRA"/>
    <property type="match status" value="1"/>
</dbReference>
<dbReference type="Pfam" id="PF00392">
    <property type="entry name" value="GntR"/>
    <property type="match status" value="1"/>
</dbReference>
<dbReference type="PANTHER" id="PTHR44846">
    <property type="entry name" value="MANNOSYL-D-GLYCERATE TRANSPORT/METABOLISM SYSTEM REPRESSOR MNGR-RELATED"/>
    <property type="match status" value="1"/>
</dbReference>
<dbReference type="CDD" id="cd07377">
    <property type="entry name" value="WHTH_GntR"/>
    <property type="match status" value="1"/>
</dbReference>
<name>A0ABV4DRC5_9LACO</name>
<dbReference type="InterPro" id="IPR011663">
    <property type="entry name" value="UTRA"/>
</dbReference>
<dbReference type="EMBL" id="JBCLUF010000015">
    <property type="protein sequence ID" value="MEY8662312.1"/>
    <property type="molecule type" value="Genomic_DNA"/>
</dbReference>
<dbReference type="PROSITE" id="PS50949">
    <property type="entry name" value="HTH_GNTR"/>
    <property type="match status" value="1"/>
</dbReference>
<protein>
    <submittedName>
        <fullName evidence="5">GntR family transcriptional regulator</fullName>
    </submittedName>
</protein>
<dbReference type="InterPro" id="IPR036388">
    <property type="entry name" value="WH-like_DNA-bd_sf"/>
</dbReference>
<dbReference type="Gene3D" id="1.10.10.10">
    <property type="entry name" value="Winged helix-like DNA-binding domain superfamily/Winged helix DNA-binding domain"/>
    <property type="match status" value="1"/>
</dbReference>
<evidence type="ECO:0000313" key="5">
    <source>
        <dbReference type="EMBL" id="MEY8662312.1"/>
    </source>
</evidence>
<evidence type="ECO:0000259" key="4">
    <source>
        <dbReference type="PROSITE" id="PS50949"/>
    </source>
</evidence>
<dbReference type="SUPFAM" id="SSF46785">
    <property type="entry name" value="Winged helix' DNA-binding domain"/>
    <property type="match status" value="1"/>
</dbReference>
<dbReference type="PANTHER" id="PTHR44846:SF5">
    <property type="entry name" value="HTH-TYPE TRANSCRIPTIONAL REGULATOR GMUR"/>
    <property type="match status" value="1"/>
</dbReference>
<dbReference type="RefSeq" id="WP_369941760.1">
    <property type="nucleotide sequence ID" value="NZ_JBCLUF010000015.1"/>
</dbReference>
<keyword evidence="3" id="KW-0804">Transcription</keyword>
<dbReference type="SMART" id="SM00345">
    <property type="entry name" value="HTH_GNTR"/>
    <property type="match status" value="1"/>
</dbReference>
<evidence type="ECO:0000256" key="2">
    <source>
        <dbReference type="ARBA" id="ARBA00023125"/>
    </source>
</evidence>
<feature type="domain" description="HTH gntR-type" evidence="4">
    <location>
        <begin position="6"/>
        <end position="73"/>
    </location>
</feature>